<dbReference type="Proteomes" id="UP001218188">
    <property type="component" value="Unassembled WGS sequence"/>
</dbReference>
<dbReference type="EMBL" id="JARJCM010000007">
    <property type="protein sequence ID" value="KAJ7044423.1"/>
    <property type="molecule type" value="Genomic_DNA"/>
</dbReference>
<keyword evidence="1" id="KW-1133">Transmembrane helix</keyword>
<sequence length="165" mass="18056">MKIKEGLLGFSSSEYREKISDWNEYHPIQLAHNIYKKRRAIIIATGGVATGLATAHLTGGVSLVGSAWSGRNFRVEQRKLGLLEKEWENRGFKKLPSRDVKDVLIPVIIATTVGALTFAVDMGLANAVAQTAMYPVGSPLAYPYNVHAVGLFYQGVEQVVGRLGR</sequence>
<feature type="transmembrane region" description="Helical" evidence="1">
    <location>
        <begin position="40"/>
        <end position="64"/>
    </location>
</feature>
<dbReference type="AlphaFoldDB" id="A0AAD6X9S0"/>
<proteinExistence type="predicted"/>
<reference evidence="2" key="1">
    <citation type="submission" date="2023-03" db="EMBL/GenBank/DDBJ databases">
        <title>Massive genome expansion in bonnet fungi (Mycena s.s.) driven by repeated elements and novel gene families across ecological guilds.</title>
        <authorList>
            <consortium name="Lawrence Berkeley National Laboratory"/>
            <person name="Harder C.B."/>
            <person name="Miyauchi S."/>
            <person name="Viragh M."/>
            <person name="Kuo A."/>
            <person name="Thoen E."/>
            <person name="Andreopoulos B."/>
            <person name="Lu D."/>
            <person name="Skrede I."/>
            <person name="Drula E."/>
            <person name="Henrissat B."/>
            <person name="Morin E."/>
            <person name="Kohler A."/>
            <person name="Barry K."/>
            <person name="LaButti K."/>
            <person name="Morin E."/>
            <person name="Salamov A."/>
            <person name="Lipzen A."/>
            <person name="Mereny Z."/>
            <person name="Hegedus B."/>
            <person name="Baldrian P."/>
            <person name="Stursova M."/>
            <person name="Weitz H."/>
            <person name="Taylor A."/>
            <person name="Grigoriev I.V."/>
            <person name="Nagy L.G."/>
            <person name="Martin F."/>
            <person name="Kauserud H."/>
        </authorList>
    </citation>
    <scope>NUCLEOTIDE SEQUENCE</scope>
    <source>
        <strain evidence="2">CBHHK200</strain>
    </source>
</reference>
<feature type="transmembrane region" description="Helical" evidence="1">
    <location>
        <begin position="103"/>
        <end position="124"/>
    </location>
</feature>
<evidence type="ECO:0000313" key="2">
    <source>
        <dbReference type="EMBL" id="KAJ7044423.1"/>
    </source>
</evidence>
<protein>
    <submittedName>
        <fullName evidence="2">Uncharacterized protein</fullName>
    </submittedName>
</protein>
<gene>
    <name evidence="2" type="ORF">C8F04DRAFT_1228705</name>
</gene>
<name>A0AAD6X9S0_9AGAR</name>
<keyword evidence="1" id="KW-0812">Transmembrane</keyword>
<evidence type="ECO:0000313" key="3">
    <source>
        <dbReference type="Proteomes" id="UP001218188"/>
    </source>
</evidence>
<keyword evidence="1" id="KW-0472">Membrane</keyword>
<organism evidence="2 3">
    <name type="scientific">Mycena alexandri</name>
    <dbReference type="NCBI Taxonomy" id="1745969"/>
    <lineage>
        <taxon>Eukaryota</taxon>
        <taxon>Fungi</taxon>
        <taxon>Dikarya</taxon>
        <taxon>Basidiomycota</taxon>
        <taxon>Agaricomycotina</taxon>
        <taxon>Agaricomycetes</taxon>
        <taxon>Agaricomycetidae</taxon>
        <taxon>Agaricales</taxon>
        <taxon>Marasmiineae</taxon>
        <taxon>Mycenaceae</taxon>
        <taxon>Mycena</taxon>
    </lineage>
</organism>
<comment type="caution">
    <text evidence="2">The sequence shown here is derived from an EMBL/GenBank/DDBJ whole genome shotgun (WGS) entry which is preliminary data.</text>
</comment>
<keyword evidence="3" id="KW-1185">Reference proteome</keyword>
<evidence type="ECO:0000256" key="1">
    <source>
        <dbReference type="SAM" id="Phobius"/>
    </source>
</evidence>
<accession>A0AAD6X9S0</accession>